<dbReference type="PROSITE" id="PS00503">
    <property type="entry name" value="PECTINESTERASE_2"/>
    <property type="match status" value="1"/>
</dbReference>
<dbReference type="InterPro" id="IPR000070">
    <property type="entry name" value="Pectinesterase_cat"/>
</dbReference>
<dbReference type="EMBL" id="JAMZMK010006033">
    <property type="protein sequence ID" value="KAI7750970.1"/>
    <property type="molecule type" value="Genomic_DNA"/>
</dbReference>
<dbReference type="InterPro" id="IPR012334">
    <property type="entry name" value="Pectin_lyas_fold"/>
</dbReference>
<dbReference type="InterPro" id="IPR011050">
    <property type="entry name" value="Pectin_lyase_fold/virulence"/>
</dbReference>
<dbReference type="Gene3D" id="2.160.20.10">
    <property type="entry name" value="Single-stranded right-handed beta-helix, Pectin lyase-like"/>
    <property type="match status" value="1"/>
</dbReference>
<name>A0AAD5GQ30_AMBAR</name>
<sequence length="342" mass="37546">MLHDTYASWADTSSRRSLINVDPSTLKPNAVVAQDGSGGFNTIMEAVNTAPKRSAEPFIILIKAGIYKEYVTIPRGIENVVFLGEGPTKTKITGNKNFVDGTATFHSATVAVNGDGFMAKGIGFENTAGPEKHQAVALRVSADMSIFHDCMMEGYQDTLYTHSYRQFYRQCTISGTIDFIFGNAAAVFQDCKVIVRKPLSYQSAMITAQGRKDQHSVGGLVFDGCTITADPEFMDENPMPKSFLGRPWKEFSRTVVMQSFIDKNIDPEGWGPWVGTFAQDTCYYAEFNNKGPGADPSQRVKWKGARQISQQEAAAFAPGTFIQGDTWIKTSNVPYDAGLMKA</sequence>
<comment type="catalytic activity">
    <reaction evidence="6 8">
        <text>[(1-&gt;4)-alpha-D-galacturonosyl methyl ester](n) + n H2O = [(1-&gt;4)-alpha-D-galacturonosyl](n) + n methanol + n H(+)</text>
        <dbReference type="Rhea" id="RHEA:22380"/>
        <dbReference type="Rhea" id="RHEA-COMP:14570"/>
        <dbReference type="Rhea" id="RHEA-COMP:14573"/>
        <dbReference type="ChEBI" id="CHEBI:15377"/>
        <dbReference type="ChEBI" id="CHEBI:15378"/>
        <dbReference type="ChEBI" id="CHEBI:17790"/>
        <dbReference type="ChEBI" id="CHEBI:140522"/>
        <dbReference type="ChEBI" id="CHEBI:140523"/>
        <dbReference type="EC" id="3.1.1.11"/>
    </reaction>
</comment>
<comment type="pathway">
    <text evidence="1 8">Glycan metabolism; pectin degradation; 2-dehydro-3-deoxy-D-gluconate from pectin: step 1/5.</text>
</comment>
<feature type="active site" evidence="7">
    <location>
        <position position="178"/>
    </location>
</feature>
<dbReference type="GO" id="GO:0045490">
    <property type="term" value="P:pectin catabolic process"/>
    <property type="evidence" value="ECO:0007669"/>
    <property type="project" value="UniProtKB-UniRule"/>
</dbReference>
<evidence type="ECO:0000256" key="5">
    <source>
        <dbReference type="ARBA" id="ARBA00023316"/>
    </source>
</evidence>
<dbReference type="PANTHER" id="PTHR31707">
    <property type="entry name" value="PECTINESTERASE"/>
    <property type="match status" value="1"/>
</dbReference>
<evidence type="ECO:0000256" key="3">
    <source>
        <dbReference type="ARBA" id="ARBA00022801"/>
    </source>
</evidence>
<dbReference type="SUPFAM" id="SSF51126">
    <property type="entry name" value="Pectin lyase-like"/>
    <property type="match status" value="1"/>
</dbReference>
<comment type="caution">
    <text evidence="10">The sequence shown here is derived from an EMBL/GenBank/DDBJ whole genome shotgun (WGS) entry which is preliminary data.</text>
</comment>
<dbReference type="InterPro" id="IPR033131">
    <property type="entry name" value="Pectinesterase_Asp_AS"/>
</dbReference>
<evidence type="ECO:0000256" key="2">
    <source>
        <dbReference type="ARBA" id="ARBA00013229"/>
    </source>
</evidence>
<proteinExistence type="predicted"/>
<gene>
    <name evidence="10" type="ORF">M8C21_003301</name>
</gene>
<protein>
    <recommendedName>
        <fullName evidence="2 8">Pectinesterase</fullName>
        <ecNumber evidence="2 8">3.1.1.11</ecNumber>
    </recommendedName>
</protein>
<dbReference type="GO" id="GO:0042545">
    <property type="term" value="P:cell wall modification"/>
    <property type="evidence" value="ECO:0007669"/>
    <property type="project" value="UniProtKB-UniRule"/>
</dbReference>
<dbReference type="Proteomes" id="UP001206925">
    <property type="component" value="Unassembled WGS sequence"/>
</dbReference>
<feature type="domain" description="Pectinesterase catalytic" evidence="9">
    <location>
        <begin position="29"/>
        <end position="325"/>
    </location>
</feature>
<dbReference type="Pfam" id="PF01095">
    <property type="entry name" value="Pectinesterase"/>
    <property type="match status" value="1"/>
</dbReference>
<organism evidence="10 11">
    <name type="scientific">Ambrosia artemisiifolia</name>
    <name type="common">Common ragweed</name>
    <dbReference type="NCBI Taxonomy" id="4212"/>
    <lineage>
        <taxon>Eukaryota</taxon>
        <taxon>Viridiplantae</taxon>
        <taxon>Streptophyta</taxon>
        <taxon>Embryophyta</taxon>
        <taxon>Tracheophyta</taxon>
        <taxon>Spermatophyta</taxon>
        <taxon>Magnoliopsida</taxon>
        <taxon>eudicotyledons</taxon>
        <taxon>Gunneridae</taxon>
        <taxon>Pentapetalae</taxon>
        <taxon>asterids</taxon>
        <taxon>campanulids</taxon>
        <taxon>Asterales</taxon>
        <taxon>Asteraceae</taxon>
        <taxon>Asteroideae</taxon>
        <taxon>Heliantheae alliance</taxon>
        <taxon>Heliantheae</taxon>
        <taxon>Ambrosia</taxon>
    </lineage>
</organism>
<keyword evidence="11" id="KW-1185">Reference proteome</keyword>
<keyword evidence="4 8" id="KW-0063">Aspartyl esterase</keyword>
<reference evidence="10" key="1">
    <citation type="submission" date="2022-06" db="EMBL/GenBank/DDBJ databases">
        <title>Uncovering the hologenomic basis of an extraordinary plant invasion.</title>
        <authorList>
            <person name="Bieker V.C."/>
            <person name="Martin M.D."/>
            <person name="Gilbert T."/>
            <person name="Hodgins K."/>
            <person name="Battlay P."/>
            <person name="Petersen B."/>
            <person name="Wilson J."/>
        </authorList>
    </citation>
    <scope>NUCLEOTIDE SEQUENCE</scope>
    <source>
        <strain evidence="10">AA19_3_7</strain>
        <tissue evidence="10">Leaf</tissue>
    </source>
</reference>
<dbReference type="GO" id="GO:0030599">
    <property type="term" value="F:pectinesterase activity"/>
    <property type="evidence" value="ECO:0007669"/>
    <property type="project" value="UniProtKB-UniRule"/>
</dbReference>
<dbReference type="EC" id="3.1.1.11" evidence="2 8"/>
<evidence type="ECO:0000259" key="9">
    <source>
        <dbReference type="Pfam" id="PF01095"/>
    </source>
</evidence>
<evidence type="ECO:0000256" key="8">
    <source>
        <dbReference type="RuleBase" id="RU000589"/>
    </source>
</evidence>
<dbReference type="AlphaFoldDB" id="A0AAD5GQ30"/>
<evidence type="ECO:0000256" key="1">
    <source>
        <dbReference type="ARBA" id="ARBA00005184"/>
    </source>
</evidence>
<evidence type="ECO:0000256" key="7">
    <source>
        <dbReference type="PROSITE-ProRule" id="PRU10040"/>
    </source>
</evidence>
<evidence type="ECO:0000256" key="4">
    <source>
        <dbReference type="ARBA" id="ARBA00023085"/>
    </source>
</evidence>
<evidence type="ECO:0000313" key="11">
    <source>
        <dbReference type="Proteomes" id="UP001206925"/>
    </source>
</evidence>
<dbReference type="FunFam" id="2.160.20.10:FF:000001">
    <property type="entry name" value="Pectinesterase"/>
    <property type="match status" value="1"/>
</dbReference>
<evidence type="ECO:0000256" key="6">
    <source>
        <dbReference type="ARBA" id="ARBA00047928"/>
    </source>
</evidence>
<evidence type="ECO:0000313" key="10">
    <source>
        <dbReference type="EMBL" id="KAI7750970.1"/>
    </source>
</evidence>
<accession>A0AAD5GQ30</accession>
<keyword evidence="5" id="KW-0961">Cell wall biogenesis/degradation</keyword>
<keyword evidence="3 8" id="KW-0378">Hydrolase</keyword>